<dbReference type="InterPro" id="IPR000413">
    <property type="entry name" value="Integrin_alpha"/>
</dbReference>
<keyword evidence="3" id="KW-0282">Flagellum</keyword>
<keyword evidence="3" id="KW-0969">Cilium</keyword>
<gene>
    <name evidence="3" type="ORF">FRUB_05774</name>
</gene>
<dbReference type="GO" id="GO:0007155">
    <property type="term" value="P:cell adhesion"/>
    <property type="evidence" value="ECO:0007669"/>
    <property type="project" value="InterPro"/>
</dbReference>
<proteinExistence type="predicted"/>
<accession>A0A225DJK0</accession>
<keyword evidence="1" id="KW-0732">Signal</keyword>
<dbReference type="InterPro" id="IPR028994">
    <property type="entry name" value="Integrin_alpha_N"/>
</dbReference>
<dbReference type="Pfam" id="PF01839">
    <property type="entry name" value="FG-GAP"/>
    <property type="match status" value="1"/>
</dbReference>
<evidence type="ECO:0000313" key="3">
    <source>
        <dbReference type="EMBL" id="OWK39884.1"/>
    </source>
</evidence>
<dbReference type="RefSeq" id="WP_088256711.1">
    <property type="nucleotide sequence ID" value="NZ_NIDE01000009.1"/>
</dbReference>
<comment type="caution">
    <text evidence="3">The sequence shown here is derived from an EMBL/GenBank/DDBJ whole genome shotgun (WGS) entry which is preliminary data.</text>
</comment>
<dbReference type="SUPFAM" id="SSF69318">
    <property type="entry name" value="Integrin alpha N-terminal domain"/>
    <property type="match status" value="1"/>
</dbReference>
<keyword evidence="2" id="KW-0325">Glycoprotein</keyword>
<dbReference type="AlphaFoldDB" id="A0A225DJK0"/>
<dbReference type="Gene3D" id="2.130.10.130">
    <property type="entry name" value="Integrin alpha, N-terminal"/>
    <property type="match status" value="1"/>
</dbReference>
<organism evidence="3 4">
    <name type="scientific">Fimbriiglobus ruber</name>
    <dbReference type="NCBI Taxonomy" id="1908690"/>
    <lineage>
        <taxon>Bacteria</taxon>
        <taxon>Pseudomonadati</taxon>
        <taxon>Planctomycetota</taxon>
        <taxon>Planctomycetia</taxon>
        <taxon>Gemmatales</taxon>
        <taxon>Gemmataceae</taxon>
        <taxon>Fimbriiglobus</taxon>
    </lineage>
</organism>
<dbReference type="InterPro" id="IPR013517">
    <property type="entry name" value="FG-GAP"/>
</dbReference>
<dbReference type="OrthoDB" id="276155at2"/>
<protein>
    <submittedName>
        <fullName evidence="3">Flagellar hook-length control protein FliK</fullName>
    </submittedName>
</protein>
<dbReference type="Proteomes" id="UP000214646">
    <property type="component" value="Unassembled WGS sequence"/>
</dbReference>
<sequence length="260" mass="25513">MITIFQPFEPTFTGGIFVAVRDITGDGIADLIVTPDQTGGPVVAVYGGAKLIQGLASGQPNGQPAQINRFFGIQDPNIRGGARAAAGDINGDGVADIVVSAGFSGSPRIAGFDGASVASGAADPAKLFADFFAFEPSLTNGAYVAVGDINGDGHADVIAGGGPGGGPRVTVFDGAALLANTQTPFADFFAGDTSNRGGVRVAVKNLDGSANASLIVGSGAGAGATVTAYTGKAILANPASPTADFSLDAFPGFTGGVFVG</sequence>
<keyword evidence="4" id="KW-1185">Reference proteome</keyword>
<keyword evidence="3" id="KW-0966">Cell projection</keyword>
<evidence type="ECO:0000313" key="4">
    <source>
        <dbReference type="Proteomes" id="UP000214646"/>
    </source>
</evidence>
<name>A0A225DJK0_9BACT</name>
<dbReference type="PRINTS" id="PR01185">
    <property type="entry name" value="INTEGRINA"/>
</dbReference>
<dbReference type="EMBL" id="NIDE01000009">
    <property type="protein sequence ID" value="OWK39884.1"/>
    <property type="molecule type" value="Genomic_DNA"/>
</dbReference>
<reference evidence="4" key="1">
    <citation type="submission" date="2017-06" db="EMBL/GenBank/DDBJ databases">
        <title>Genome analysis of Fimbriiglobus ruber SP5, the first member of the order Planctomycetales with confirmed chitinolytic capability.</title>
        <authorList>
            <person name="Ravin N.V."/>
            <person name="Rakitin A.L."/>
            <person name="Ivanova A.A."/>
            <person name="Beletsky A.V."/>
            <person name="Kulichevskaya I.S."/>
            <person name="Mardanov A.V."/>
            <person name="Dedysh S.N."/>
        </authorList>
    </citation>
    <scope>NUCLEOTIDE SEQUENCE [LARGE SCALE GENOMIC DNA]</scope>
    <source>
        <strain evidence="4">SP5</strain>
    </source>
</reference>
<dbReference type="GO" id="GO:0008305">
    <property type="term" value="C:integrin complex"/>
    <property type="evidence" value="ECO:0007669"/>
    <property type="project" value="InterPro"/>
</dbReference>
<evidence type="ECO:0000256" key="2">
    <source>
        <dbReference type="ARBA" id="ARBA00023180"/>
    </source>
</evidence>
<evidence type="ECO:0000256" key="1">
    <source>
        <dbReference type="ARBA" id="ARBA00022729"/>
    </source>
</evidence>